<evidence type="ECO:0000256" key="1">
    <source>
        <dbReference type="ARBA" id="ARBA00010914"/>
    </source>
</evidence>
<keyword evidence="5" id="KW-0411">Iron-sulfur</keyword>
<reference evidence="8 9" key="1">
    <citation type="journal article" date="2008" name="Proc. Natl. Acad. Sci. U.S.A.">
        <title>Niche adaptation and genome expansion in the chlorophyll d-producing cyanobacterium Acaryochloris marina.</title>
        <authorList>
            <person name="Swingley W.D."/>
            <person name="Chen M."/>
            <person name="Cheung P.C."/>
            <person name="Conrad A.L."/>
            <person name="Dejesa L.C."/>
            <person name="Hao J."/>
            <person name="Honchak B.M."/>
            <person name="Karbach L.E."/>
            <person name="Kurdoglu A."/>
            <person name="Lahiri S."/>
            <person name="Mastrian S.D."/>
            <person name="Miyashita H."/>
            <person name="Page L."/>
            <person name="Ramakrishna P."/>
            <person name="Satoh S."/>
            <person name="Sattley W.M."/>
            <person name="Shimada Y."/>
            <person name="Taylor H.L."/>
            <person name="Tomo T."/>
            <person name="Tsuchiya T."/>
            <person name="Wang Z.T."/>
            <person name="Raymond J."/>
            <person name="Mimuro M."/>
            <person name="Blankenship R.E."/>
            <person name="Touchman J.W."/>
        </authorList>
    </citation>
    <scope>NUCLEOTIDE SEQUENCE [LARGE SCALE GENOMIC DNA]</scope>
    <source>
        <strain evidence="9">MBIC 11017</strain>
    </source>
</reference>
<dbReference type="Gene3D" id="3.10.20.30">
    <property type="match status" value="1"/>
</dbReference>
<keyword evidence="2" id="KW-0001">2Fe-2S</keyword>
<dbReference type="InterPro" id="IPR001041">
    <property type="entry name" value="2Fe-2S_ferredoxin-type"/>
</dbReference>
<organism evidence="8 9">
    <name type="scientific">Acaryochloris marina (strain MBIC 11017)</name>
    <dbReference type="NCBI Taxonomy" id="329726"/>
    <lineage>
        <taxon>Bacteria</taxon>
        <taxon>Bacillati</taxon>
        <taxon>Cyanobacteriota</taxon>
        <taxon>Cyanophyceae</taxon>
        <taxon>Acaryochloridales</taxon>
        <taxon>Acaryochloridaceae</taxon>
        <taxon>Acaryochloris</taxon>
    </lineage>
</organism>
<dbReference type="STRING" id="329726.AM1_5807"/>
<dbReference type="InterPro" id="IPR012675">
    <property type="entry name" value="Beta-grasp_dom_sf"/>
</dbReference>
<comment type="cofactor">
    <cofactor evidence="6">
        <name>[2Fe-2S] cluster</name>
        <dbReference type="ChEBI" id="CHEBI:190135"/>
    </cofactor>
</comment>
<sequence>MPKQIQLEPIDHEVSVKTNENLLSMLLQQELNVNWSCGGRGRCSTCHVYIQSGTESLSPKSKRELKTLELLSNCQDNSRLACQARVLGEGVVVELPAGMYLSEIEDLDALIGKRVQQPILHPLNGTVLVEGGLMITRSIVSQLEEALVQIDQLLARS</sequence>
<proteinExistence type="inferred from homology"/>
<dbReference type="PANTHER" id="PTHR23426">
    <property type="entry name" value="FERREDOXIN/ADRENODOXIN"/>
    <property type="match status" value="1"/>
</dbReference>
<keyword evidence="9" id="KW-1185">Reference proteome</keyword>
<dbReference type="OrthoDB" id="9810588at2"/>
<dbReference type="eggNOG" id="COG0633">
    <property type="taxonomic scope" value="Bacteria"/>
</dbReference>
<dbReference type="Pfam" id="PF00111">
    <property type="entry name" value="Fer2"/>
    <property type="match status" value="1"/>
</dbReference>
<dbReference type="InterPro" id="IPR001055">
    <property type="entry name" value="Adrenodoxin-like"/>
</dbReference>
<evidence type="ECO:0000256" key="5">
    <source>
        <dbReference type="ARBA" id="ARBA00023014"/>
    </source>
</evidence>
<dbReference type="RefSeq" id="WP_012165964.1">
    <property type="nucleotide sequence ID" value="NC_009925.1"/>
</dbReference>
<dbReference type="Proteomes" id="UP000000268">
    <property type="component" value="Chromosome"/>
</dbReference>
<gene>
    <name evidence="8" type="ordered locus">AM1_5807</name>
</gene>
<evidence type="ECO:0000256" key="2">
    <source>
        <dbReference type="ARBA" id="ARBA00022714"/>
    </source>
</evidence>
<protein>
    <submittedName>
        <fullName evidence="8">Fe-S cluster-binding protein, possible ferredoxin</fullName>
    </submittedName>
</protein>
<dbReference type="PANTHER" id="PTHR23426:SF65">
    <property type="entry name" value="FERREDOXIN-2, MITOCHONDRIAL"/>
    <property type="match status" value="1"/>
</dbReference>
<evidence type="ECO:0000256" key="4">
    <source>
        <dbReference type="ARBA" id="ARBA00023004"/>
    </source>
</evidence>
<evidence type="ECO:0000256" key="3">
    <source>
        <dbReference type="ARBA" id="ARBA00022723"/>
    </source>
</evidence>
<evidence type="ECO:0000259" key="7">
    <source>
        <dbReference type="PROSITE" id="PS51085"/>
    </source>
</evidence>
<dbReference type="KEGG" id="amr:AM1_5807"/>
<evidence type="ECO:0000313" key="9">
    <source>
        <dbReference type="Proteomes" id="UP000000268"/>
    </source>
</evidence>
<keyword evidence="4" id="KW-0408">Iron</keyword>
<feature type="domain" description="2Fe-2S ferredoxin-type" evidence="7">
    <location>
        <begin position="3"/>
        <end position="99"/>
    </location>
</feature>
<dbReference type="HOGENOM" id="CLU_1568819_0_0_3"/>
<dbReference type="SUPFAM" id="SSF54292">
    <property type="entry name" value="2Fe-2S ferredoxin-like"/>
    <property type="match status" value="1"/>
</dbReference>
<dbReference type="GO" id="GO:0051537">
    <property type="term" value="F:2 iron, 2 sulfur cluster binding"/>
    <property type="evidence" value="ECO:0007669"/>
    <property type="project" value="UniProtKB-KW"/>
</dbReference>
<dbReference type="EMBL" id="CP000828">
    <property type="protein sequence ID" value="ABW30751.1"/>
    <property type="molecule type" value="Genomic_DNA"/>
</dbReference>
<dbReference type="PROSITE" id="PS51085">
    <property type="entry name" value="2FE2S_FER_2"/>
    <property type="match status" value="1"/>
</dbReference>
<accession>B0C0F8</accession>
<dbReference type="GO" id="GO:0140647">
    <property type="term" value="P:P450-containing electron transport chain"/>
    <property type="evidence" value="ECO:0007669"/>
    <property type="project" value="InterPro"/>
</dbReference>
<name>B0C0F8_ACAM1</name>
<dbReference type="AlphaFoldDB" id="B0C0F8"/>
<dbReference type="GO" id="GO:0009055">
    <property type="term" value="F:electron transfer activity"/>
    <property type="evidence" value="ECO:0007669"/>
    <property type="project" value="TreeGrafter"/>
</dbReference>
<dbReference type="GO" id="GO:0046872">
    <property type="term" value="F:metal ion binding"/>
    <property type="evidence" value="ECO:0007669"/>
    <property type="project" value="UniProtKB-KW"/>
</dbReference>
<evidence type="ECO:0000313" key="8">
    <source>
        <dbReference type="EMBL" id="ABW30751.1"/>
    </source>
</evidence>
<dbReference type="InterPro" id="IPR036010">
    <property type="entry name" value="2Fe-2S_ferredoxin-like_sf"/>
</dbReference>
<evidence type="ECO:0000256" key="6">
    <source>
        <dbReference type="ARBA" id="ARBA00034078"/>
    </source>
</evidence>
<keyword evidence="3" id="KW-0479">Metal-binding</keyword>
<comment type="similarity">
    <text evidence="1">Belongs to the adrenodoxin/putidaredoxin family.</text>
</comment>
<dbReference type="CDD" id="cd00207">
    <property type="entry name" value="fer2"/>
    <property type="match status" value="1"/>
</dbReference>